<dbReference type="InterPro" id="IPR001451">
    <property type="entry name" value="Hexapep"/>
</dbReference>
<dbReference type="Gene3D" id="2.160.10.10">
    <property type="entry name" value="Hexapeptide repeat proteins"/>
    <property type="match status" value="1"/>
</dbReference>
<dbReference type="PANTHER" id="PTHR13061:SF29">
    <property type="entry name" value="GAMMA CARBONIC ANHYDRASE-LIKE 1, MITOCHONDRIAL-RELATED"/>
    <property type="match status" value="1"/>
</dbReference>
<name>A0ABS4KQE7_9CLOT</name>
<dbReference type="SUPFAM" id="SSF51161">
    <property type="entry name" value="Trimeric LpxA-like enzymes"/>
    <property type="match status" value="1"/>
</dbReference>
<evidence type="ECO:0000313" key="1">
    <source>
        <dbReference type="EMBL" id="MBP2032262.1"/>
    </source>
</evidence>
<sequence length="164" mass="17667">MKFKKYNPDIKNGCFIADNAYVIGQVKICEDANIWFGAVLRSDTNSIYVGKSSNIQDNCTVHVDTDSSVHIGNYVTIGHNSVIHGCTIGDCTLIGMGSIIMNGATIGSETIIGAGSLVTENKNIPSGVLCMGSPAKVVRKLTEEEKKGLKRTAESYVKESKEYN</sequence>
<organism evidence="1 2">
    <name type="scientific">Clostridium algifaecis</name>
    <dbReference type="NCBI Taxonomy" id="1472040"/>
    <lineage>
        <taxon>Bacteria</taxon>
        <taxon>Bacillati</taxon>
        <taxon>Bacillota</taxon>
        <taxon>Clostridia</taxon>
        <taxon>Eubacteriales</taxon>
        <taxon>Clostridiaceae</taxon>
        <taxon>Clostridium</taxon>
    </lineage>
</organism>
<dbReference type="InterPro" id="IPR050484">
    <property type="entry name" value="Transf_Hexapept/Carb_Anhydrase"/>
</dbReference>
<accession>A0ABS4KQE7</accession>
<gene>
    <name evidence="1" type="ORF">J2Z42_000927</name>
</gene>
<proteinExistence type="predicted"/>
<dbReference type="InterPro" id="IPR047324">
    <property type="entry name" value="LbH_gamma_CA-like"/>
</dbReference>
<evidence type="ECO:0000313" key="2">
    <source>
        <dbReference type="Proteomes" id="UP001519307"/>
    </source>
</evidence>
<dbReference type="CDD" id="cd04645">
    <property type="entry name" value="LbH_gamma_CA_like"/>
    <property type="match status" value="1"/>
</dbReference>
<protein>
    <submittedName>
        <fullName evidence="1">Carbonic anhydrase/acetyltransferase-like protein (Isoleucine patch superfamily)</fullName>
    </submittedName>
</protein>
<dbReference type="EMBL" id="JAGGLM010000003">
    <property type="protein sequence ID" value="MBP2032262.1"/>
    <property type="molecule type" value="Genomic_DNA"/>
</dbReference>
<comment type="caution">
    <text evidence="1">The sequence shown here is derived from an EMBL/GenBank/DDBJ whole genome shotgun (WGS) entry which is preliminary data.</text>
</comment>
<dbReference type="InterPro" id="IPR011004">
    <property type="entry name" value="Trimer_LpxA-like_sf"/>
</dbReference>
<keyword evidence="2" id="KW-1185">Reference proteome</keyword>
<dbReference type="Proteomes" id="UP001519307">
    <property type="component" value="Unassembled WGS sequence"/>
</dbReference>
<dbReference type="PANTHER" id="PTHR13061">
    <property type="entry name" value="DYNACTIN SUBUNIT P25"/>
    <property type="match status" value="1"/>
</dbReference>
<dbReference type="Pfam" id="PF00132">
    <property type="entry name" value="Hexapep"/>
    <property type="match status" value="2"/>
</dbReference>
<reference evidence="1 2" key="1">
    <citation type="submission" date="2021-03" db="EMBL/GenBank/DDBJ databases">
        <title>Genomic Encyclopedia of Type Strains, Phase IV (KMG-IV): sequencing the most valuable type-strain genomes for metagenomic binning, comparative biology and taxonomic classification.</title>
        <authorList>
            <person name="Goeker M."/>
        </authorList>
    </citation>
    <scope>NUCLEOTIDE SEQUENCE [LARGE SCALE GENOMIC DNA]</scope>
    <source>
        <strain evidence="1 2">DSM 28783</strain>
    </source>
</reference>